<dbReference type="Proteomes" id="UP000035909">
    <property type="component" value="Unassembled WGS sequence"/>
</dbReference>
<dbReference type="AlphaFoldDB" id="A0A0J1H530"/>
<dbReference type="PATRIC" id="fig|320778.3.peg.3972"/>
<proteinExistence type="predicted"/>
<organism evidence="1 2">
    <name type="scientific">Photobacterium ganghwense</name>
    <dbReference type="NCBI Taxonomy" id="320778"/>
    <lineage>
        <taxon>Bacteria</taxon>
        <taxon>Pseudomonadati</taxon>
        <taxon>Pseudomonadota</taxon>
        <taxon>Gammaproteobacteria</taxon>
        <taxon>Vibrionales</taxon>
        <taxon>Vibrionaceae</taxon>
        <taxon>Photobacterium</taxon>
    </lineage>
</organism>
<gene>
    <name evidence="1" type="ORF">ABT57_18280</name>
</gene>
<dbReference type="STRING" id="320778.ABT57_18280"/>
<dbReference type="EMBL" id="LDOU01000019">
    <property type="protein sequence ID" value="KLV06879.1"/>
    <property type="molecule type" value="Genomic_DNA"/>
</dbReference>
<evidence type="ECO:0000313" key="1">
    <source>
        <dbReference type="EMBL" id="KLV06879.1"/>
    </source>
</evidence>
<keyword evidence="2" id="KW-1185">Reference proteome</keyword>
<evidence type="ECO:0000313" key="2">
    <source>
        <dbReference type="Proteomes" id="UP000035909"/>
    </source>
</evidence>
<accession>A0A0J1H530</accession>
<protein>
    <recommendedName>
        <fullName evidence="3">DUF2835 domain-containing protein</fullName>
    </recommendedName>
</protein>
<reference evidence="1 2" key="1">
    <citation type="submission" date="2015-05" db="EMBL/GenBank/DDBJ databases">
        <title>Photobacterium galathea sp. nov.</title>
        <authorList>
            <person name="Machado H."/>
            <person name="Gram L."/>
        </authorList>
    </citation>
    <scope>NUCLEOTIDE SEQUENCE [LARGE SCALE GENOMIC DNA]</scope>
    <source>
        <strain evidence="1 2">DSM 22954</strain>
    </source>
</reference>
<dbReference type="OrthoDB" id="5600793at2"/>
<evidence type="ECO:0008006" key="3">
    <source>
        <dbReference type="Google" id="ProtNLM"/>
    </source>
</evidence>
<name>A0A0J1H530_9GAMM</name>
<dbReference type="InterPro" id="IPR021363">
    <property type="entry name" value="DUF2835"/>
</dbReference>
<comment type="caution">
    <text evidence="1">The sequence shown here is derived from an EMBL/GenBank/DDBJ whole genome shotgun (WGS) entry which is preliminary data.</text>
</comment>
<dbReference type="Pfam" id="PF11197">
    <property type="entry name" value="DUF2835"/>
    <property type="match status" value="1"/>
</dbReference>
<dbReference type="RefSeq" id="WP_047886707.1">
    <property type="nucleotide sequence ID" value="NZ_CP071325.1"/>
</dbReference>
<sequence length="73" mass="8419">MKAYTFSIYITYQNYLNYYNGAASTVQVVTDEGLRLQLPAARLRPFLSQIGIKGRFRLTVNSENRFHSLEKLA</sequence>